<dbReference type="Gene3D" id="3.40.50.1820">
    <property type="entry name" value="alpha/beta hydrolase"/>
    <property type="match status" value="1"/>
</dbReference>
<feature type="domain" description="Peptidase S9 prolyl oligopeptidase catalytic" evidence="3">
    <location>
        <begin position="795"/>
        <end position="996"/>
    </location>
</feature>
<keyword evidence="1" id="KW-0378">Hydrolase</keyword>
<keyword evidence="5" id="KW-1185">Reference proteome</keyword>
<keyword evidence="2" id="KW-0732">Signal</keyword>
<name>A0ABW9ZWE8_9BACT</name>
<dbReference type="PANTHER" id="PTHR42776:SF27">
    <property type="entry name" value="DIPEPTIDYL PEPTIDASE FAMILY MEMBER 6"/>
    <property type="match status" value="1"/>
</dbReference>
<organism evidence="4 5">
    <name type="scientific">Sediminibacterium roseum</name>
    <dbReference type="NCBI Taxonomy" id="1978412"/>
    <lineage>
        <taxon>Bacteria</taxon>
        <taxon>Pseudomonadati</taxon>
        <taxon>Bacteroidota</taxon>
        <taxon>Chitinophagia</taxon>
        <taxon>Chitinophagales</taxon>
        <taxon>Chitinophagaceae</taxon>
        <taxon>Sediminibacterium</taxon>
    </lineage>
</organism>
<dbReference type="EMBL" id="JAACJS010000012">
    <property type="protein sequence ID" value="NCI50368.1"/>
    <property type="molecule type" value="Genomic_DNA"/>
</dbReference>
<evidence type="ECO:0000256" key="1">
    <source>
        <dbReference type="ARBA" id="ARBA00022801"/>
    </source>
</evidence>
<evidence type="ECO:0000259" key="3">
    <source>
        <dbReference type="Pfam" id="PF00326"/>
    </source>
</evidence>
<dbReference type="InterPro" id="IPR001375">
    <property type="entry name" value="Peptidase_S9_cat"/>
</dbReference>
<feature type="chain" id="PRO_5045813822" evidence="2">
    <location>
        <begin position="19"/>
        <end position="1021"/>
    </location>
</feature>
<proteinExistence type="predicted"/>
<accession>A0ABW9ZWE8</accession>
<dbReference type="Proteomes" id="UP000753802">
    <property type="component" value="Unassembled WGS sequence"/>
</dbReference>
<dbReference type="PANTHER" id="PTHR42776">
    <property type="entry name" value="SERINE PEPTIDASE S9 FAMILY MEMBER"/>
    <property type="match status" value="1"/>
</dbReference>
<dbReference type="InterPro" id="IPR029058">
    <property type="entry name" value="AB_hydrolase_fold"/>
</dbReference>
<evidence type="ECO:0000313" key="5">
    <source>
        <dbReference type="Proteomes" id="UP000753802"/>
    </source>
</evidence>
<protein>
    <submittedName>
        <fullName evidence="4">S9 family peptidase</fullName>
    </submittedName>
</protein>
<gene>
    <name evidence="4" type="ORF">GWC95_10575</name>
</gene>
<evidence type="ECO:0000256" key="2">
    <source>
        <dbReference type="SAM" id="SignalP"/>
    </source>
</evidence>
<dbReference type="SUPFAM" id="SSF53474">
    <property type="entry name" value="alpha/beta-Hydrolases"/>
    <property type="match status" value="1"/>
</dbReference>
<dbReference type="SUPFAM" id="SSF82171">
    <property type="entry name" value="DPP6 N-terminal domain-like"/>
    <property type="match status" value="1"/>
</dbReference>
<sequence>MKKILFVFGCLLSLGALAQKKPLDHSVYDGWQSVADRAISNDGKYVIYTVNPQEGDGSLYVQSSDGRYKKEIPRGYNAMITDDNRFVICRIKPFFKDTRDARIKKRRPDEMPKDSLAILDLSQDKLTKVPRVRSYKTPDESNNGWMAYLLDKGLPDLTTRPSAVDSLTRINTMYSVADSLQRVADSIRNKANDAKTKGLAVLQAPRGGGNFGGQAGGRGGRGAGAGAPVAGGDDAVEEGTEMVLLNLNTGETRSYYLVSEYYFSKKGNVLLYETTKKTGDNKVLPAVVKLDVASKQFTTIFQKFNDAKGYAMDEEGKQVAFVAERDSASKALQKFYKLYYYKDGTDSATLLASRDTRGMVPKWTVAEVGGGGGGRGGAGGPGGGFGFGGGAGGGLSFSKNGQRLFFGTAPVLPPKDTSLPDFDRVSVDIWHYNDDQVQPAQLKNADAEARRSYLARFDMANKEVVQLGNTALRTMLQTQEGDGKTFYATTDTGRRIASQWQGFTVSDIYAVNPETGKAELVRKNFKGSAVSPSYTGKYLLFFDEIKQVYNVYNSETRQVYQVAKDIAYKLYDEENDVPDDPNAYGAVRWMENDKYVLIYDHYDIWQVDPEGKEKSVLVTHGRKDKIQYRYLNTDREERYLSFGQKILLRVFDEKDKSSGLSVLELSKGNDLSASKLVTLVAKEPVTIGAPVKAKDADVYSYTKESYIKSPDVYAQKLMDASVRLSYTNLQQQEYNWGTSELFKWKAYTGKETEGVLYKPEDFDPKKKYPMIVYFYERNNNTLHNYLAPAPTPSRLNIPFFVSRGYVVFVPDIWYKTGYPGQSAYDYILSGTRAVVKQGFVDSTKIGLQGQSWGGYQIVYLITKTNLYAAAWAGAPVANMTSAYGGIRWGTGILRQFQYEKTQSRIGATLWEKPDLYIKNSALFSLPKVTTPLVIMANDADDAVPWYQGIEMYSGMRRLGKKVWMLTYNGEAHNLVERKNRKDIQIREQQFFDYLLKGDKPAKWISEGVPAVMKGRDLGLGY</sequence>
<feature type="signal peptide" evidence="2">
    <location>
        <begin position="1"/>
        <end position="18"/>
    </location>
</feature>
<dbReference type="RefSeq" id="WP_202630261.1">
    <property type="nucleotide sequence ID" value="NZ_JAACJS010000012.1"/>
</dbReference>
<reference evidence="4 5" key="1">
    <citation type="submission" date="2020-01" db="EMBL/GenBank/DDBJ databases">
        <title>Genome analysis.</title>
        <authorList>
            <person name="Wu S."/>
            <person name="Wang G."/>
        </authorList>
    </citation>
    <scope>NUCLEOTIDE SEQUENCE [LARGE SCALE GENOMIC DNA]</scope>
    <source>
        <strain evidence="4 5">SYL130</strain>
    </source>
</reference>
<comment type="caution">
    <text evidence="4">The sequence shown here is derived from an EMBL/GenBank/DDBJ whole genome shotgun (WGS) entry which is preliminary data.</text>
</comment>
<dbReference type="Pfam" id="PF00326">
    <property type="entry name" value="Peptidase_S9"/>
    <property type="match status" value="1"/>
</dbReference>
<evidence type="ECO:0000313" key="4">
    <source>
        <dbReference type="EMBL" id="NCI50368.1"/>
    </source>
</evidence>